<keyword evidence="6" id="KW-1185">Reference proteome</keyword>
<dbReference type="AlphaFoldDB" id="A0A815G3V0"/>
<protein>
    <submittedName>
        <fullName evidence="3">Uncharacterized protein</fullName>
    </submittedName>
</protein>
<dbReference type="EMBL" id="CAJNOK010012309">
    <property type="protein sequence ID" value="CAF1160724.1"/>
    <property type="molecule type" value="Genomic_DNA"/>
</dbReference>
<feature type="region of interest" description="Disordered" evidence="1">
    <location>
        <begin position="61"/>
        <end position="123"/>
    </location>
</feature>
<feature type="non-terminal residue" evidence="3">
    <location>
        <position position="152"/>
    </location>
</feature>
<comment type="caution">
    <text evidence="3">The sequence shown here is derived from an EMBL/GenBank/DDBJ whole genome shotgun (WGS) entry which is preliminary data.</text>
</comment>
<feature type="compositionally biased region" description="Basic and acidic residues" evidence="1">
    <location>
        <begin position="97"/>
        <end position="106"/>
    </location>
</feature>
<evidence type="ECO:0000313" key="3">
    <source>
        <dbReference type="EMBL" id="CAF1333473.1"/>
    </source>
</evidence>
<dbReference type="EMBL" id="CAJOBA010033832">
    <property type="protein sequence ID" value="CAF3972496.1"/>
    <property type="molecule type" value="Genomic_DNA"/>
</dbReference>
<dbReference type="EMBL" id="CAJNOQ010014042">
    <property type="protein sequence ID" value="CAF1333473.1"/>
    <property type="molecule type" value="Genomic_DNA"/>
</dbReference>
<accession>A0A815G3V0</accession>
<gene>
    <name evidence="3" type="ORF">GPM918_LOCUS30072</name>
    <name evidence="2" type="ORF">OVA965_LOCUS22080</name>
    <name evidence="5" type="ORF">SRO942_LOCUS30679</name>
    <name evidence="4" type="ORF">TMI583_LOCUS22794</name>
</gene>
<evidence type="ECO:0000313" key="5">
    <source>
        <dbReference type="EMBL" id="CAF4189354.1"/>
    </source>
</evidence>
<organism evidence="3 6">
    <name type="scientific">Didymodactylos carnosus</name>
    <dbReference type="NCBI Taxonomy" id="1234261"/>
    <lineage>
        <taxon>Eukaryota</taxon>
        <taxon>Metazoa</taxon>
        <taxon>Spiralia</taxon>
        <taxon>Gnathifera</taxon>
        <taxon>Rotifera</taxon>
        <taxon>Eurotatoria</taxon>
        <taxon>Bdelloidea</taxon>
        <taxon>Philodinida</taxon>
        <taxon>Philodinidae</taxon>
        <taxon>Didymodactylos</taxon>
    </lineage>
</organism>
<evidence type="ECO:0000313" key="4">
    <source>
        <dbReference type="EMBL" id="CAF3972496.1"/>
    </source>
</evidence>
<evidence type="ECO:0000313" key="6">
    <source>
        <dbReference type="Proteomes" id="UP000663829"/>
    </source>
</evidence>
<sequence>MRTFVYDFVIEHDVNAYKEGEQIILTLKDKSSRNLTVNRSRPMTSLRMSQKEVDSAITDLNLNHNNNENDDNESQRRLSSQQQPAIPRVSKQSTTTSRDKTAHLSTEKQSALKNTWSSSTKRGTPYVKLMGYTTDVRNGAINVCLGDITKEQ</sequence>
<dbReference type="Proteomes" id="UP000682733">
    <property type="component" value="Unassembled WGS sequence"/>
</dbReference>
<reference evidence="3" key="1">
    <citation type="submission" date="2021-02" db="EMBL/GenBank/DDBJ databases">
        <authorList>
            <person name="Nowell W R."/>
        </authorList>
    </citation>
    <scope>NUCLEOTIDE SEQUENCE</scope>
</reference>
<name>A0A815G3V0_9BILA</name>
<dbReference type="Proteomes" id="UP000663829">
    <property type="component" value="Unassembled WGS sequence"/>
</dbReference>
<dbReference type="EMBL" id="CAJOBC010054726">
    <property type="protein sequence ID" value="CAF4189354.1"/>
    <property type="molecule type" value="Genomic_DNA"/>
</dbReference>
<feature type="compositionally biased region" description="Polar residues" evidence="1">
    <location>
        <begin position="107"/>
        <end position="122"/>
    </location>
</feature>
<evidence type="ECO:0000313" key="2">
    <source>
        <dbReference type="EMBL" id="CAF1160724.1"/>
    </source>
</evidence>
<dbReference type="Proteomes" id="UP000681722">
    <property type="component" value="Unassembled WGS sequence"/>
</dbReference>
<evidence type="ECO:0000256" key="1">
    <source>
        <dbReference type="SAM" id="MobiDB-lite"/>
    </source>
</evidence>
<proteinExistence type="predicted"/>
<feature type="compositionally biased region" description="Polar residues" evidence="1">
    <location>
        <begin position="77"/>
        <end position="96"/>
    </location>
</feature>
<dbReference type="Proteomes" id="UP000677228">
    <property type="component" value="Unassembled WGS sequence"/>
</dbReference>